<comment type="catalytic activity">
    <reaction evidence="11 12">
        <text>tRNA(Thr) + L-threonine + ATP = L-threonyl-tRNA(Thr) + AMP + diphosphate + H(+)</text>
        <dbReference type="Rhea" id="RHEA:24624"/>
        <dbReference type="Rhea" id="RHEA-COMP:9670"/>
        <dbReference type="Rhea" id="RHEA-COMP:9704"/>
        <dbReference type="ChEBI" id="CHEBI:15378"/>
        <dbReference type="ChEBI" id="CHEBI:30616"/>
        <dbReference type="ChEBI" id="CHEBI:33019"/>
        <dbReference type="ChEBI" id="CHEBI:57926"/>
        <dbReference type="ChEBI" id="CHEBI:78442"/>
        <dbReference type="ChEBI" id="CHEBI:78534"/>
        <dbReference type="ChEBI" id="CHEBI:456215"/>
        <dbReference type="EC" id="6.1.1.3"/>
    </reaction>
</comment>
<keyword evidence="7 12" id="KW-0067">ATP-binding</keyword>
<keyword evidence="6 12" id="KW-0862">Zinc</keyword>
<dbReference type="PROSITE" id="PS50862">
    <property type="entry name" value="AA_TRNA_LIGASE_II"/>
    <property type="match status" value="1"/>
</dbReference>
<dbReference type="InterPro" id="IPR033728">
    <property type="entry name" value="ThrRS_core"/>
</dbReference>
<evidence type="ECO:0000256" key="2">
    <source>
        <dbReference type="ARBA" id="ARBA00022555"/>
    </source>
</evidence>
<gene>
    <name evidence="12" type="primary">thrS</name>
    <name evidence="14" type="ORF">UT41_C0001G0023</name>
</gene>
<dbReference type="STRING" id="1619013.UT41_C0001G0023"/>
<feature type="binding site" evidence="12">
    <location>
        <position position="379"/>
    </location>
    <ligand>
        <name>Zn(2+)</name>
        <dbReference type="ChEBI" id="CHEBI:29105"/>
        <note>catalytic</note>
    </ligand>
</feature>
<evidence type="ECO:0000256" key="7">
    <source>
        <dbReference type="ARBA" id="ARBA00022840"/>
    </source>
</evidence>
<dbReference type="GO" id="GO:0006435">
    <property type="term" value="P:threonyl-tRNA aminoacylation"/>
    <property type="evidence" value="ECO:0007669"/>
    <property type="project" value="UniProtKB-UniRule"/>
</dbReference>
<keyword evidence="10 12" id="KW-0030">Aminoacyl-tRNA synthetase</keyword>
<organism evidence="14 15">
    <name type="scientific">Candidatus Wolfebacteria bacterium GW2011_GWC2_39_22</name>
    <dbReference type="NCBI Taxonomy" id="1619013"/>
    <lineage>
        <taxon>Bacteria</taxon>
        <taxon>Candidatus Wolfeibacteriota</taxon>
    </lineage>
</organism>
<comment type="cofactor">
    <cofactor evidence="12">
        <name>Zn(2+)</name>
        <dbReference type="ChEBI" id="CHEBI:29105"/>
    </cofactor>
    <text evidence="12">Binds 1 zinc ion per subunit.</text>
</comment>
<dbReference type="NCBIfam" id="TIGR00418">
    <property type="entry name" value="thrS"/>
    <property type="match status" value="1"/>
</dbReference>
<dbReference type="GO" id="GO:0004829">
    <property type="term" value="F:threonine-tRNA ligase activity"/>
    <property type="evidence" value="ECO:0007669"/>
    <property type="project" value="UniProtKB-UniRule"/>
</dbReference>
<dbReference type="EC" id="6.1.1.3" evidence="12"/>
<dbReference type="InterPro" id="IPR036621">
    <property type="entry name" value="Anticodon-bd_dom_sf"/>
</dbReference>
<dbReference type="FunFam" id="3.30.930.10:FF:000002">
    <property type="entry name" value="Threonine--tRNA ligase"/>
    <property type="match status" value="1"/>
</dbReference>
<dbReference type="PATRIC" id="fig|1619013.3.peg.24"/>
<proteinExistence type="inferred from homology"/>
<evidence type="ECO:0000256" key="5">
    <source>
        <dbReference type="ARBA" id="ARBA00022741"/>
    </source>
</evidence>
<dbReference type="Pfam" id="PF03129">
    <property type="entry name" value="HGTP_anticodon"/>
    <property type="match status" value="1"/>
</dbReference>
<dbReference type="HAMAP" id="MF_00184">
    <property type="entry name" value="Thr_tRNA_synth"/>
    <property type="match status" value="1"/>
</dbReference>
<evidence type="ECO:0000256" key="9">
    <source>
        <dbReference type="ARBA" id="ARBA00022917"/>
    </source>
</evidence>
<evidence type="ECO:0000313" key="14">
    <source>
        <dbReference type="EMBL" id="KKR12479.1"/>
    </source>
</evidence>
<dbReference type="SUPFAM" id="SSF55681">
    <property type="entry name" value="Class II aaRS and biotin synthetases"/>
    <property type="match status" value="1"/>
</dbReference>
<dbReference type="PANTHER" id="PTHR11451">
    <property type="entry name" value="THREONINE-TRNA LIGASE"/>
    <property type="match status" value="1"/>
</dbReference>
<keyword evidence="12" id="KW-0963">Cytoplasm</keyword>
<dbReference type="InterPro" id="IPR012947">
    <property type="entry name" value="tRNA_SAD"/>
</dbReference>
<evidence type="ECO:0000313" key="15">
    <source>
        <dbReference type="Proteomes" id="UP000034665"/>
    </source>
</evidence>
<dbReference type="InterPro" id="IPR018163">
    <property type="entry name" value="Thr/Ala-tRNA-synth_IIc_edit"/>
</dbReference>
<dbReference type="InterPro" id="IPR002320">
    <property type="entry name" value="Thr-tRNA-ligase_IIa"/>
</dbReference>
<dbReference type="Gene3D" id="3.30.980.10">
    <property type="entry name" value="Threonyl-trna Synthetase, Chain A, domain 2"/>
    <property type="match status" value="1"/>
</dbReference>
<dbReference type="InterPro" id="IPR006195">
    <property type="entry name" value="aa-tRNA-synth_II"/>
</dbReference>
<evidence type="ECO:0000256" key="10">
    <source>
        <dbReference type="ARBA" id="ARBA00023146"/>
    </source>
</evidence>
<evidence type="ECO:0000256" key="1">
    <source>
        <dbReference type="ARBA" id="ARBA00008226"/>
    </source>
</evidence>
<dbReference type="InterPro" id="IPR047246">
    <property type="entry name" value="ThrRS_anticodon"/>
</dbReference>
<evidence type="ECO:0000256" key="6">
    <source>
        <dbReference type="ARBA" id="ARBA00022833"/>
    </source>
</evidence>
<keyword evidence="4 12" id="KW-0479">Metal-binding</keyword>
<dbReference type="EMBL" id="LBWR01000001">
    <property type="protein sequence ID" value="KKR12479.1"/>
    <property type="molecule type" value="Genomic_DNA"/>
</dbReference>
<dbReference type="Pfam" id="PF00587">
    <property type="entry name" value="tRNA-synt_2b"/>
    <property type="match status" value="1"/>
</dbReference>
<dbReference type="InterPro" id="IPR045864">
    <property type="entry name" value="aa-tRNA-synth_II/BPL/LPL"/>
</dbReference>
<dbReference type="InterPro" id="IPR002314">
    <property type="entry name" value="aa-tRNA-synt_IIb"/>
</dbReference>
<keyword evidence="5 12" id="KW-0547">Nucleotide-binding</keyword>
<comment type="similarity">
    <text evidence="1 12">Belongs to the class-II aminoacyl-tRNA synthetase family.</text>
</comment>
<dbReference type="SMART" id="SM00863">
    <property type="entry name" value="tRNA_SAD"/>
    <property type="match status" value="1"/>
</dbReference>
<dbReference type="FunFam" id="3.40.50.800:FF:000001">
    <property type="entry name" value="Threonine--tRNA ligase"/>
    <property type="match status" value="1"/>
</dbReference>
<dbReference type="GO" id="GO:0005524">
    <property type="term" value="F:ATP binding"/>
    <property type="evidence" value="ECO:0007669"/>
    <property type="project" value="UniProtKB-UniRule"/>
</dbReference>
<dbReference type="GO" id="GO:0046872">
    <property type="term" value="F:metal ion binding"/>
    <property type="evidence" value="ECO:0007669"/>
    <property type="project" value="UniProtKB-KW"/>
</dbReference>
<evidence type="ECO:0000259" key="13">
    <source>
        <dbReference type="PROSITE" id="PS50862"/>
    </source>
</evidence>
<dbReference type="SUPFAM" id="SSF52954">
    <property type="entry name" value="Class II aaRS ABD-related"/>
    <property type="match status" value="1"/>
</dbReference>
<dbReference type="CDD" id="cd00771">
    <property type="entry name" value="ThrRS_core"/>
    <property type="match status" value="1"/>
</dbReference>
<dbReference type="CDD" id="cd00860">
    <property type="entry name" value="ThrRS_anticodon"/>
    <property type="match status" value="1"/>
</dbReference>
<protein>
    <recommendedName>
        <fullName evidence="12">Threonine--tRNA ligase</fullName>
        <ecNumber evidence="12">6.1.1.3</ecNumber>
    </recommendedName>
    <alternativeName>
        <fullName evidence="12">Threonyl-tRNA synthetase</fullName>
        <shortName evidence="12">ThrRS</shortName>
    </alternativeName>
</protein>
<dbReference type="GO" id="GO:0000049">
    <property type="term" value="F:tRNA binding"/>
    <property type="evidence" value="ECO:0007669"/>
    <property type="project" value="UniProtKB-KW"/>
</dbReference>
<comment type="subcellular location">
    <subcellularLocation>
        <location evidence="12">Cytoplasm</location>
    </subcellularLocation>
</comment>
<name>A0A0G0N8G4_9BACT</name>
<keyword evidence="8 12" id="KW-0694">RNA-binding</keyword>
<evidence type="ECO:0000256" key="11">
    <source>
        <dbReference type="ARBA" id="ARBA00049515"/>
    </source>
</evidence>
<dbReference type="Gene3D" id="3.30.930.10">
    <property type="entry name" value="Bira Bifunctional Protein, Domain 2"/>
    <property type="match status" value="1"/>
</dbReference>
<accession>A0A0G0N8G4</accession>
<dbReference type="Pfam" id="PF07973">
    <property type="entry name" value="tRNA_SAD"/>
    <property type="match status" value="1"/>
</dbReference>
<comment type="caution">
    <text evidence="14">The sequence shown here is derived from an EMBL/GenBank/DDBJ whole genome shotgun (WGS) entry which is preliminary data.</text>
</comment>
<dbReference type="Gene3D" id="3.30.54.20">
    <property type="match status" value="1"/>
</dbReference>
<evidence type="ECO:0000256" key="3">
    <source>
        <dbReference type="ARBA" id="ARBA00022598"/>
    </source>
</evidence>
<sequence>MVLQFYSLWRLIKILVFATYTPPPVIPVEAGIQYLKIMKATKKTVKKAASNNNIEKVRHSLSHLLAEAVLKKFPGTKLGIGPVIENGFYYDFDFGTAKVTDKDLQVLENRMRGLMNKELVFKKEKTTYDDTKKFFKAQPYKLELIKDLKKDGKEPTMYATKDGKEVIFADLCAGPHVASTKEINPEAFKLQKLAGAYWKGSEKNPMLTRIYGLAFETKEELEAHLHMLEEAERRDHRVLAEKLELFMMDEKIGKGLPLWLPNGYLIRHLIESYMYEKEQKAGYKHVLTPILAKEGLYKTSGHLAHYKDDMYAPIEIEGERYYLRPMNCPHHHSIYNHKLMSYRDLPLRMAEFGTVFRFERSGTLNGMIRTRGFTQNDSHIYASQDQLEKEIIGILDLFKKVYDDFNISGYWFRLSLPDFKNKEKFGDVKNKKIWDEGANVLKNVLKKLKLDFVEGVGEASFYGPKIDIQIKNIYGKEDTIATIQVDYYSAQKFNLNYIDNEGKEQPVVVIHRAILGSFERFFSFLLESTAGDLPTWLSPVQVKVINVGEGHLAYAKEVAAQLEALGARVEVADYDGSVGKKIREAEMKRIPYLLVVGDKEIEAKSVAVRKRGDGDLGVKKVSAFLKEIEPELKK</sequence>
<dbReference type="PRINTS" id="PR01047">
    <property type="entry name" value="TRNASYNTHTHR"/>
</dbReference>
<evidence type="ECO:0000256" key="4">
    <source>
        <dbReference type="ARBA" id="ARBA00022723"/>
    </source>
</evidence>
<feature type="binding site" evidence="12">
    <location>
        <position position="328"/>
    </location>
    <ligand>
        <name>Zn(2+)</name>
        <dbReference type="ChEBI" id="CHEBI:29105"/>
        <note>catalytic</note>
    </ligand>
</feature>
<reference evidence="14 15" key="1">
    <citation type="journal article" date="2015" name="Nature">
        <title>rRNA introns, odd ribosomes, and small enigmatic genomes across a large radiation of phyla.</title>
        <authorList>
            <person name="Brown C.T."/>
            <person name="Hug L.A."/>
            <person name="Thomas B.C."/>
            <person name="Sharon I."/>
            <person name="Castelle C.J."/>
            <person name="Singh A."/>
            <person name="Wilkins M.J."/>
            <person name="Williams K.H."/>
            <person name="Banfield J.F."/>
        </authorList>
    </citation>
    <scope>NUCLEOTIDE SEQUENCE [LARGE SCALE GENOMIC DNA]</scope>
</reference>
<dbReference type="AlphaFoldDB" id="A0A0G0N8G4"/>
<feature type="domain" description="Aminoacyl-transfer RNA synthetases class-II family profile" evidence="13">
    <location>
        <begin position="235"/>
        <end position="534"/>
    </location>
</feature>
<dbReference type="SUPFAM" id="SSF55186">
    <property type="entry name" value="ThrRS/AlaRS common domain"/>
    <property type="match status" value="1"/>
</dbReference>
<keyword evidence="9 12" id="KW-0648">Protein biosynthesis</keyword>
<keyword evidence="3 12" id="KW-0436">Ligase</keyword>
<dbReference type="GO" id="GO:0005737">
    <property type="term" value="C:cytoplasm"/>
    <property type="evidence" value="ECO:0007669"/>
    <property type="project" value="UniProtKB-SubCell"/>
</dbReference>
<comment type="caution">
    <text evidence="12">Lacks conserved residue(s) required for the propagation of feature annotation.</text>
</comment>
<feature type="binding site" evidence="12">
    <location>
        <position position="511"/>
    </location>
    <ligand>
        <name>Zn(2+)</name>
        <dbReference type="ChEBI" id="CHEBI:29105"/>
        <note>catalytic</note>
    </ligand>
</feature>
<evidence type="ECO:0000256" key="8">
    <source>
        <dbReference type="ARBA" id="ARBA00022884"/>
    </source>
</evidence>
<evidence type="ECO:0000256" key="12">
    <source>
        <dbReference type="HAMAP-Rule" id="MF_00184"/>
    </source>
</evidence>
<dbReference type="Gene3D" id="3.40.50.800">
    <property type="entry name" value="Anticodon-binding domain"/>
    <property type="match status" value="1"/>
</dbReference>
<dbReference type="PANTHER" id="PTHR11451:SF56">
    <property type="entry name" value="THREONINE--TRNA LIGASE 1"/>
    <property type="match status" value="1"/>
</dbReference>
<comment type="subunit">
    <text evidence="12">Homodimer.</text>
</comment>
<dbReference type="Proteomes" id="UP000034665">
    <property type="component" value="Unassembled WGS sequence"/>
</dbReference>
<dbReference type="InterPro" id="IPR004154">
    <property type="entry name" value="Anticodon-bd"/>
</dbReference>
<keyword evidence="2 12" id="KW-0820">tRNA-binding</keyword>